<keyword evidence="1" id="KW-0472">Membrane</keyword>
<gene>
    <name evidence="2" type="ORF">OBRU01_05515</name>
</gene>
<dbReference type="EMBL" id="JTDY01002448">
    <property type="protein sequence ID" value="KOB71395.1"/>
    <property type="molecule type" value="Genomic_DNA"/>
</dbReference>
<dbReference type="AlphaFoldDB" id="A0A0L7L7Q4"/>
<protein>
    <recommendedName>
        <fullName evidence="4">Transmembrane protein 169</fullName>
    </recommendedName>
</protein>
<keyword evidence="1" id="KW-1133">Transmembrane helix</keyword>
<keyword evidence="1" id="KW-0812">Transmembrane</keyword>
<accession>A0A0L7L7Q4</accession>
<evidence type="ECO:0000313" key="3">
    <source>
        <dbReference type="Proteomes" id="UP000037510"/>
    </source>
</evidence>
<name>A0A0L7L7Q4_OPEBR</name>
<proteinExistence type="predicted"/>
<dbReference type="STRING" id="104452.A0A0L7L7Q4"/>
<dbReference type="PANTHER" id="PTHR31777">
    <property type="entry name" value="TRANSMEMBRANE PROTEIN 169"/>
    <property type="match status" value="1"/>
</dbReference>
<feature type="transmembrane region" description="Helical" evidence="1">
    <location>
        <begin position="255"/>
        <end position="280"/>
    </location>
</feature>
<feature type="transmembrane region" description="Helical" evidence="1">
    <location>
        <begin position="212"/>
        <end position="235"/>
    </location>
</feature>
<evidence type="ECO:0000256" key="1">
    <source>
        <dbReference type="SAM" id="Phobius"/>
    </source>
</evidence>
<organism evidence="2 3">
    <name type="scientific">Operophtera brumata</name>
    <name type="common">Winter moth</name>
    <name type="synonym">Phalaena brumata</name>
    <dbReference type="NCBI Taxonomy" id="104452"/>
    <lineage>
        <taxon>Eukaryota</taxon>
        <taxon>Metazoa</taxon>
        <taxon>Ecdysozoa</taxon>
        <taxon>Arthropoda</taxon>
        <taxon>Hexapoda</taxon>
        <taxon>Insecta</taxon>
        <taxon>Pterygota</taxon>
        <taxon>Neoptera</taxon>
        <taxon>Endopterygota</taxon>
        <taxon>Lepidoptera</taxon>
        <taxon>Glossata</taxon>
        <taxon>Ditrysia</taxon>
        <taxon>Geometroidea</taxon>
        <taxon>Geometridae</taxon>
        <taxon>Larentiinae</taxon>
        <taxon>Operophtera</taxon>
    </lineage>
</organism>
<dbReference type="PANTHER" id="PTHR31777:SF0">
    <property type="entry name" value="TRANSMEMBRANE PROTEIN 169"/>
    <property type="match status" value="1"/>
</dbReference>
<dbReference type="Proteomes" id="UP000037510">
    <property type="component" value="Unassembled WGS sequence"/>
</dbReference>
<dbReference type="Pfam" id="PF15052">
    <property type="entry name" value="TMEM169"/>
    <property type="match status" value="1"/>
</dbReference>
<keyword evidence="3" id="KW-1185">Reference proteome</keyword>
<dbReference type="InterPro" id="IPR029386">
    <property type="entry name" value="TMEM169"/>
</dbReference>
<sequence>MKINLSNINAEDLNENPDDAEKVHIQKNGYQALSTNTSRELVDLSPIYENSSDACSSHGDLRENDDLQKSCKVLNEINECTSATPNSLSQTQSENSFEMGNLSDSLRSAKKKKKVNIVSELHDAENTDSEITGLKMESECGSITGDCSLTDSKDGYLTMTGTIKRGKKKGQQIDVKLNISREELEIIEAAIVAEEYEKMDISKCSLRNGPHIFLFTMCCLPFVALVSAGYSFYIGTLAWYNIFLNLADTFTWKTILLLPIVVMLYPFLIVIFNIGIGLYAGIVQLTFSSVNWWMGVCDFEKGFYGWLCNAIGMSDCSPYEVVILMDVKA</sequence>
<evidence type="ECO:0008006" key="4">
    <source>
        <dbReference type="Google" id="ProtNLM"/>
    </source>
</evidence>
<evidence type="ECO:0000313" key="2">
    <source>
        <dbReference type="EMBL" id="KOB71395.1"/>
    </source>
</evidence>
<reference evidence="2 3" key="1">
    <citation type="journal article" date="2015" name="Genome Biol. Evol.">
        <title>The genome of winter moth (Operophtera brumata) provides a genomic perspective on sexual dimorphism and phenology.</title>
        <authorList>
            <person name="Derks M.F."/>
            <person name="Smit S."/>
            <person name="Salis L."/>
            <person name="Schijlen E."/>
            <person name="Bossers A."/>
            <person name="Mateman C."/>
            <person name="Pijl A.S."/>
            <person name="de Ridder D."/>
            <person name="Groenen M.A."/>
            <person name="Visser M.E."/>
            <person name="Megens H.J."/>
        </authorList>
    </citation>
    <scope>NUCLEOTIDE SEQUENCE [LARGE SCALE GENOMIC DNA]</scope>
    <source>
        <strain evidence="2">WM2013NL</strain>
        <tissue evidence="2">Head and thorax</tissue>
    </source>
</reference>
<comment type="caution">
    <text evidence="2">The sequence shown here is derived from an EMBL/GenBank/DDBJ whole genome shotgun (WGS) entry which is preliminary data.</text>
</comment>